<feature type="non-terminal residue" evidence="2">
    <location>
        <position position="85"/>
    </location>
</feature>
<dbReference type="EMBL" id="LAZR01064030">
    <property type="protein sequence ID" value="KKK58347.1"/>
    <property type="molecule type" value="Genomic_DNA"/>
</dbReference>
<reference evidence="2" key="1">
    <citation type="journal article" date="2015" name="Nature">
        <title>Complex archaea that bridge the gap between prokaryotes and eukaryotes.</title>
        <authorList>
            <person name="Spang A."/>
            <person name="Saw J.H."/>
            <person name="Jorgensen S.L."/>
            <person name="Zaremba-Niedzwiedzka K."/>
            <person name="Martijn J."/>
            <person name="Lind A.E."/>
            <person name="van Eijk R."/>
            <person name="Schleper C."/>
            <person name="Guy L."/>
            <person name="Ettema T.J."/>
        </authorList>
    </citation>
    <scope>NUCLEOTIDE SEQUENCE</scope>
</reference>
<feature type="region of interest" description="Disordered" evidence="1">
    <location>
        <begin position="15"/>
        <end position="44"/>
    </location>
</feature>
<comment type="caution">
    <text evidence="2">The sequence shown here is derived from an EMBL/GenBank/DDBJ whole genome shotgun (WGS) entry which is preliminary data.</text>
</comment>
<dbReference type="AlphaFoldDB" id="A0A0F8WNC0"/>
<sequence>MGGLNAQEIHDWATERVNAQRLPLPSKPKNNEPEYEFPTDPSSLTSTELGQLMLRFASWYGYTVRLLGTADSELTLVDAELKLTV</sequence>
<gene>
    <name evidence="2" type="ORF">LCGC14_3045360</name>
</gene>
<evidence type="ECO:0000256" key="1">
    <source>
        <dbReference type="SAM" id="MobiDB-lite"/>
    </source>
</evidence>
<accession>A0A0F8WNC0</accession>
<organism evidence="2">
    <name type="scientific">marine sediment metagenome</name>
    <dbReference type="NCBI Taxonomy" id="412755"/>
    <lineage>
        <taxon>unclassified sequences</taxon>
        <taxon>metagenomes</taxon>
        <taxon>ecological metagenomes</taxon>
    </lineage>
</organism>
<name>A0A0F8WNC0_9ZZZZ</name>
<protein>
    <submittedName>
        <fullName evidence="2">Uncharacterized protein</fullName>
    </submittedName>
</protein>
<evidence type="ECO:0000313" key="2">
    <source>
        <dbReference type="EMBL" id="KKK58347.1"/>
    </source>
</evidence>
<proteinExistence type="predicted"/>